<feature type="transmembrane region" description="Helical" evidence="1">
    <location>
        <begin position="12"/>
        <end position="33"/>
    </location>
</feature>
<dbReference type="InterPro" id="IPR050623">
    <property type="entry name" value="Glucan_succinyl_AcylTrfase"/>
</dbReference>
<feature type="transmembrane region" description="Helical" evidence="1">
    <location>
        <begin position="236"/>
        <end position="258"/>
    </location>
</feature>
<feature type="transmembrane region" description="Helical" evidence="1">
    <location>
        <begin position="99"/>
        <end position="121"/>
    </location>
</feature>
<accession>A0ABW2TLA7</accession>
<dbReference type="PANTHER" id="PTHR36927">
    <property type="entry name" value="BLR4337 PROTEIN"/>
    <property type="match status" value="1"/>
</dbReference>
<feature type="transmembrane region" description="Helical" evidence="1">
    <location>
        <begin position="348"/>
        <end position="365"/>
    </location>
</feature>
<evidence type="ECO:0000259" key="2">
    <source>
        <dbReference type="Pfam" id="PF01757"/>
    </source>
</evidence>
<dbReference type="Pfam" id="PF01757">
    <property type="entry name" value="Acyl_transf_3"/>
    <property type="match status" value="1"/>
</dbReference>
<evidence type="ECO:0000313" key="3">
    <source>
        <dbReference type="EMBL" id="MFC7614542.1"/>
    </source>
</evidence>
<dbReference type="EMBL" id="JBHTEY010000004">
    <property type="protein sequence ID" value="MFC7614542.1"/>
    <property type="molecule type" value="Genomic_DNA"/>
</dbReference>
<feature type="transmembrane region" description="Helical" evidence="1">
    <location>
        <begin position="317"/>
        <end position="336"/>
    </location>
</feature>
<sequence>MSARGGRLAHVDNLKTAMVAWIIAGHALLGYSATGGWAYDEVNEVEFAPGVELALAAVIGPSGLYVIGVFFFLAGLFAPDAVARVGPRRYARDRLVRLGVPWAVSALLLWPLAVWVAYRAAGWDATPWGLVAHREPLLDSGALWFALVLLIYSLGYAAWVAVRRREPVNRPIGFGRLAGLALVVAAATFAVRLVFPARSAQPGDLHLWQWPQCVAMFAFGVAAARRGWAARTPDRVHRGCAAVAVAALVVTPVVGLLSGVRELSGDSGPYLGGWTPQALLLAAVESVLVVAGSVWLLGLAQRRMTRDGPAATGLARAAFPAFVAQGPVLVLLATALRPAPWPRRKAPLVAVLGLVVCFAVGALVSRR</sequence>
<feature type="transmembrane region" description="Helical" evidence="1">
    <location>
        <begin position="141"/>
        <end position="162"/>
    </location>
</feature>
<protein>
    <submittedName>
        <fullName evidence="3">Acyltransferase</fullName>
        <ecNumber evidence="3">2.3.1.-</ecNumber>
    </submittedName>
</protein>
<dbReference type="PANTHER" id="PTHR36927:SF4">
    <property type="entry name" value="BLR5718 PROTEIN"/>
    <property type="match status" value="1"/>
</dbReference>
<evidence type="ECO:0000313" key="4">
    <source>
        <dbReference type="Proteomes" id="UP001596512"/>
    </source>
</evidence>
<reference evidence="4" key="1">
    <citation type="journal article" date="2019" name="Int. J. Syst. Evol. Microbiol.">
        <title>The Global Catalogue of Microorganisms (GCM) 10K type strain sequencing project: providing services to taxonomists for standard genome sequencing and annotation.</title>
        <authorList>
            <consortium name="The Broad Institute Genomics Platform"/>
            <consortium name="The Broad Institute Genome Sequencing Center for Infectious Disease"/>
            <person name="Wu L."/>
            <person name="Ma J."/>
        </authorList>
    </citation>
    <scope>NUCLEOTIDE SEQUENCE [LARGE SCALE GENOMIC DNA]</scope>
    <source>
        <strain evidence="4">JCM 17695</strain>
    </source>
</reference>
<keyword evidence="3" id="KW-0012">Acyltransferase</keyword>
<dbReference type="EC" id="2.3.1.-" evidence="3"/>
<dbReference type="GO" id="GO:0016746">
    <property type="term" value="F:acyltransferase activity"/>
    <property type="evidence" value="ECO:0007669"/>
    <property type="project" value="UniProtKB-KW"/>
</dbReference>
<feature type="transmembrane region" description="Helical" evidence="1">
    <location>
        <begin position="207"/>
        <end position="224"/>
    </location>
</feature>
<dbReference type="Proteomes" id="UP001596512">
    <property type="component" value="Unassembled WGS sequence"/>
</dbReference>
<feature type="domain" description="Acyltransferase 3" evidence="2">
    <location>
        <begin position="11"/>
        <end position="365"/>
    </location>
</feature>
<proteinExistence type="predicted"/>
<keyword evidence="3" id="KW-0808">Transferase</keyword>
<feature type="transmembrane region" description="Helical" evidence="1">
    <location>
        <begin position="278"/>
        <end position="297"/>
    </location>
</feature>
<keyword evidence="1" id="KW-0472">Membrane</keyword>
<organism evidence="3 4">
    <name type="scientific">Actinokineospora soli</name>
    <dbReference type="NCBI Taxonomy" id="1048753"/>
    <lineage>
        <taxon>Bacteria</taxon>
        <taxon>Bacillati</taxon>
        <taxon>Actinomycetota</taxon>
        <taxon>Actinomycetes</taxon>
        <taxon>Pseudonocardiales</taxon>
        <taxon>Pseudonocardiaceae</taxon>
        <taxon>Actinokineospora</taxon>
    </lineage>
</organism>
<keyword evidence="1" id="KW-0812">Transmembrane</keyword>
<keyword evidence="1" id="KW-1133">Transmembrane helix</keyword>
<feature type="transmembrane region" description="Helical" evidence="1">
    <location>
        <begin position="174"/>
        <end position="195"/>
    </location>
</feature>
<keyword evidence="4" id="KW-1185">Reference proteome</keyword>
<name>A0ABW2TLA7_9PSEU</name>
<evidence type="ECO:0000256" key="1">
    <source>
        <dbReference type="SAM" id="Phobius"/>
    </source>
</evidence>
<comment type="caution">
    <text evidence="3">The sequence shown here is derived from an EMBL/GenBank/DDBJ whole genome shotgun (WGS) entry which is preliminary data.</text>
</comment>
<feature type="transmembrane region" description="Helical" evidence="1">
    <location>
        <begin position="53"/>
        <end position="78"/>
    </location>
</feature>
<gene>
    <name evidence="3" type="ORF">ACFQV2_14420</name>
</gene>
<dbReference type="InterPro" id="IPR002656">
    <property type="entry name" value="Acyl_transf_3_dom"/>
</dbReference>